<dbReference type="Pfam" id="PF00474">
    <property type="entry name" value="SSF"/>
    <property type="match status" value="1"/>
</dbReference>
<comment type="subcellular location">
    <subcellularLocation>
        <location evidence="1">Membrane</location>
        <topology evidence="1">Multi-pass membrane protein</topology>
    </subcellularLocation>
</comment>
<feature type="transmembrane region" description="Helical" evidence="7">
    <location>
        <begin position="245"/>
        <end position="271"/>
    </location>
</feature>
<feature type="transmembrane region" description="Helical" evidence="7">
    <location>
        <begin position="34"/>
        <end position="52"/>
    </location>
</feature>
<feature type="transmembrane region" description="Helical" evidence="7">
    <location>
        <begin position="206"/>
        <end position="224"/>
    </location>
</feature>
<evidence type="ECO:0000256" key="2">
    <source>
        <dbReference type="ARBA" id="ARBA00006434"/>
    </source>
</evidence>
<name>A0A5N5TD66_9CRUS</name>
<evidence type="ECO:0000256" key="5">
    <source>
        <dbReference type="ARBA" id="ARBA00023136"/>
    </source>
</evidence>
<feature type="transmembrane region" description="Helical" evidence="7">
    <location>
        <begin position="354"/>
        <end position="375"/>
    </location>
</feature>
<feature type="transmembrane region" description="Helical" evidence="7">
    <location>
        <begin position="313"/>
        <end position="342"/>
    </location>
</feature>
<dbReference type="PANTHER" id="PTHR11819:SF195">
    <property type="entry name" value="SODIUM_GLUCOSE COTRANSPORTER 4"/>
    <property type="match status" value="1"/>
</dbReference>
<proteinExistence type="inferred from homology"/>
<evidence type="ECO:0000256" key="4">
    <source>
        <dbReference type="ARBA" id="ARBA00022989"/>
    </source>
</evidence>
<feature type="non-terminal residue" evidence="8">
    <location>
        <position position="1"/>
    </location>
</feature>
<evidence type="ECO:0000313" key="9">
    <source>
        <dbReference type="Proteomes" id="UP000326759"/>
    </source>
</evidence>
<dbReference type="GO" id="GO:0005886">
    <property type="term" value="C:plasma membrane"/>
    <property type="evidence" value="ECO:0007669"/>
    <property type="project" value="TreeGrafter"/>
</dbReference>
<accession>A0A5N5TD66</accession>
<keyword evidence="9" id="KW-1185">Reference proteome</keyword>
<dbReference type="Proteomes" id="UP000326759">
    <property type="component" value="Unassembled WGS sequence"/>
</dbReference>
<feature type="transmembrane region" description="Helical" evidence="7">
    <location>
        <begin position="72"/>
        <end position="91"/>
    </location>
</feature>
<dbReference type="EMBL" id="SEYY01003976">
    <property type="protein sequence ID" value="KAB7504008.1"/>
    <property type="molecule type" value="Genomic_DNA"/>
</dbReference>
<feature type="transmembrane region" description="Helical" evidence="7">
    <location>
        <begin position="111"/>
        <end position="133"/>
    </location>
</feature>
<protein>
    <submittedName>
        <fullName evidence="8">Sodium/myo-inositol cotransporter 2</fullName>
    </submittedName>
</protein>
<dbReference type="Gene3D" id="1.20.1730.10">
    <property type="entry name" value="Sodium/glucose cotransporter"/>
    <property type="match status" value="1"/>
</dbReference>
<dbReference type="InterPro" id="IPR038377">
    <property type="entry name" value="Na/Glc_symporter_sf"/>
</dbReference>
<feature type="non-terminal residue" evidence="8">
    <location>
        <position position="423"/>
    </location>
</feature>
<keyword evidence="5 7" id="KW-0472">Membrane</keyword>
<comment type="similarity">
    <text evidence="2 6">Belongs to the sodium:solute symporter (SSF) (TC 2.A.21) family.</text>
</comment>
<evidence type="ECO:0000256" key="3">
    <source>
        <dbReference type="ARBA" id="ARBA00022692"/>
    </source>
</evidence>
<gene>
    <name evidence="8" type="ORF">Anas_09785</name>
</gene>
<evidence type="ECO:0000256" key="7">
    <source>
        <dbReference type="SAM" id="Phobius"/>
    </source>
</evidence>
<organism evidence="8 9">
    <name type="scientific">Armadillidium nasatum</name>
    <dbReference type="NCBI Taxonomy" id="96803"/>
    <lineage>
        <taxon>Eukaryota</taxon>
        <taxon>Metazoa</taxon>
        <taxon>Ecdysozoa</taxon>
        <taxon>Arthropoda</taxon>
        <taxon>Crustacea</taxon>
        <taxon>Multicrustacea</taxon>
        <taxon>Malacostraca</taxon>
        <taxon>Eumalacostraca</taxon>
        <taxon>Peracarida</taxon>
        <taxon>Isopoda</taxon>
        <taxon>Oniscidea</taxon>
        <taxon>Crinocheta</taxon>
        <taxon>Armadillidiidae</taxon>
        <taxon>Armadillidium</taxon>
    </lineage>
</organism>
<dbReference type="PROSITE" id="PS50283">
    <property type="entry name" value="NA_SOLUT_SYMP_3"/>
    <property type="match status" value="1"/>
</dbReference>
<dbReference type="NCBIfam" id="TIGR00813">
    <property type="entry name" value="sss"/>
    <property type="match status" value="1"/>
</dbReference>
<dbReference type="GO" id="GO:0005412">
    <property type="term" value="F:D-glucose:sodium symporter activity"/>
    <property type="evidence" value="ECO:0007669"/>
    <property type="project" value="TreeGrafter"/>
</dbReference>
<feature type="transmembrane region" description="Helical" evidence="7">
    <location>
        <begin position="140"/>
        <end position="159"/>
    </location>
</feature>
<dbReference type="PANTHER" id="PTHR11819">
    <property type="entry name" value="SOLUTE CARRIER FAMILY 5"/>
    <property type="match status" value="1"/>
</dbReference>
<keyword evidence="4 7" id="KW-1133">Transmembrane helix</keyword>
<dbReference type="OrthoDB" id="6132759at2759"/>
<evidence type="ECO:0000256" key="6">
    <source>
        <dbReference type="RuleBase" id="RU362091"/>
    </source>
</evidence>
<dbReference type="AlphaFoldDB" id="A0A5N5TD66"/>
<sequence length="423" mass="46386">VGSSLYGSNIGSIHFIGLAGSGASSGIGVAGYELFATFLILLLGWLFVPVYMSSGIYTMPEYLRERFGGQRIRISLSLLSLVAYILTKISADLYAGALFLQLVMNKTSSEWLYISILILLGFAAVFTIAGGLTAVIWTDFVQIILMLIGAFFLMVYAFAEVGGYHKMVEDYPYAIPSKRAGNSSCGIPPQDYMSLLRSPYPSESDLPWTGMTFGLTIIGTYYFSTDQVMVQRVLASKNMIHAKAGCVLASYLKLLPLWLMVFPGMIARILFPDTIGCSDPDECKKICGNARGCSNIAYPELVIKLLPTGLKGLMVAVMMASLMSSLTSVFNSASTIFTIDIWSRFRKRASDIELVIVGRIFVLILVAISIIWIPVLHMCRFPHGNFMASSNGARCILGLNEWVSSGIPEIFPRIFYAPPNLWG</sequence>
<reference evidence="8 9" key="1">
    <citation type="journal article" date="2019" name="PLoS Biol.">
        <title>Sex chromosomes control vertical transmission of feminizing Wolbachia symbionts in an isopod.</title>
        <authorList>
            <person name="Becking T."/>
            <person name="Chebbi M.A."/>
            <person name="Giraud I."/>
            <person name="Moumen B."/>
            <person name="Laverre T."/>
            <person name="Caubet Y."/>
            <person name="Peccoud J."/>
            <person name="Gilbert C."/>
            <person name="Cordaux R."/>
        </authorList>
    </citation>
    <scope>NUCLEOTIDE SEQUENCE [LARGE SCALE GENOMIC DNA]</scope>
    <source>
        <strain evidence="8">ANa2</strain>
        <tissue evidence="8">Whole body excluding digestive tract and cuticle</tissue>
    </source>
</reference>
<keyword evidence="3 7" id="KW-0812">Transmembrane</keyword>
<dbReference type="InterPro" id="IPR001734">
    <property type="entry name" value="Na/solute_symporter"/>
</dbReference>
<comment type="caution">
    <text evidence="8">The sequence shown here is derived from an EMBL/GenBank/DDBJ whole genome shotgun (WGS) entry which is preliminary data.</text>
</comment>
<evidence type="ECO:0000313" key="8">
    <source>
        <dbReference type="EMBL" id="KAB7504008.1"/>
    </source>
</evidence>
<evidence type="ECO:0000256" key="1">
    <source>
        <dbReference type="ARBA" id="ARBA00004141"/>
    </source>
</evidence>